<feature type="transmembrane region" description="Helical" evidence="6">
    <location>
        <begin position="175"/>
        <end position="197"/>
    </location>
</feature>
<gene>
    <name evidence="7" type="ORF">JMN37_04125</name>
</gene>
<keyword evidence="5 6" id="KW-0472">Membrane</keyword>
<dbReference type="AlphaFoldDB" id="A0AAW5HRR1"/>
<proteinExistence type="predicted"/>
<evidence type="ECO:0000256" key="4">
    <source>
        <dbReference type="ARBA" id="ARBA00022989"/>
    </source>
</evidence>
<dbReference type="InterPro" id="IPR017039">
    <property type="entry name" value="Virul_fac_BrkB"/>
</dbReference>
<evidence type="ECO:0000256" key="6">
    <source>
        <dbReference type="SAM" id="Phobius"/>
    </source>
</evidence>
<accession>A0AAW5HRR1</accession>
<name>A0AAW5HRR1_9CORY</name>
<feature type="transmembrane region" description="Helical" evidence="6">
    <location>
        <begin position="293"/>
        <end position="316"/>
    </location>
</feature>
<dbReference type="PANTHER" id="PTHR30213:SF0">
    <property type="entry name" value="UPF0761 MEMBRANE PROTEIN YIHY"/>
    <property type="match status" value="1"/>
</dbReference>
<keyword evidence="8" id="KW-1185">Reference proteome</keyword>
<organism evidence="7 8">
    <name type="scientific">Corynebacterium lipophilum</name>
    <dbReference type="NCBI Taxonomy" id="2804918"/>
    <lineage>
        <taxon>Bacteria</taxon>
        <taxon>Bacillati</taxon>
        <taxon>Actinomycetota</taxon>
        <taxon>Actinomycetes</taxon>
        <taxon>Mycobacteriales</taxon>
        <taxon>Corynebacteriaceae</taxon>
        <taxon>Corynebacterium</taxon>
    </lineage>
</organism>
<feature type="transmembrane region" description="Helical" evidence="6">
    <location>
        <begin position="68"/>
        <end position="91"/>
    </location>
</feature>
<feature type="transmembrane region" description="Helical" evidence="6">
    <location>
        <begin position="264"/>
        <end position="287"/>
    </location>
</feature>
<keyword evidence="2" id="KW-1003">Cell membrane</keyword>
<sequence length="380" mass="41873">MEHSESPPATDYVVPYGPGELVHVPQHSDRPDVFTKDNRVTPQGWVYVAKRVIADFSVDAMLDRAAALTYYAVLSIAPMILAVYSIATLLLPRDEAAVNDIIDDFIALYVPEALEDEALRFLLTVIGTPAQSTIALVVSIVVSLLSASAYVRSFSRNANVMYGRIEGRNLVRTWFTMWVTTLIMVLGVIVIIVGTFLRESIVNGLLQPIAEPLGMTDTVDYLTKIFLPVWDYARFPVIIVTAIALISVLYYVSPNVRPEKFRLLTLGSSMALTAIFIIWLGFSWFIGTMGISSAYGAFGTAGAVLVLVWVMNVVLLEGVKIDAEVLRVKQLQAGYDAEHIIQVPPRSTKAVDFRLKVQRWIDRSASTLKAQDGTGEEPTG</sequence>
<feature type="transmembrane region" description="Helical" evidence="6">
    <location>
        <begin position="133"/>
        <end position="154"/>
    </location>
</feature>
<evidence type="ECO:0000256" key="5">
    <source>
        <dbReference type="ARBA" id="ARBA00023136"/>
    </source>
</evidence>
<dbReference type="PANTHER" id="PTHR30213">
    <property type="entry name" value="INNER MEMBRANE PROTEIN YHJD"/>
    <property type="match status" value="1"/>
</dbReference>
<dbReference type="RefSeq" id="WP_252931106.1">
    <property type="nucleotide sequence ID" value="NZ_JAEUWV010000003.1"/>
</dbReference>
<evidence type="ECO:0000313" key="7">
    <source>
        <dbReference type="EMBL" id="MCO6394173.1"/>
    </source>
</evidence>
<dbReference type="Pfam" id="PF03631">
    <property type="entry name" value="Virul_fac_BrkB"/>
    <property type="match status" value="1"/>
</dbReference>
<evidence type="ECO:0000256" key="2">
    <source>
        <dbReference type="ARBA" id="ARBA00022475"/>
    </source>
</evidence>
<reference evidence="7 8" key="1">
    <citation type="submission" date="2021-01" db="EMBL/GenBank/DDBJ databases">
        <title>Identification and Characterization of Corynebacterium sp.</title>
        <authorList>
            <person name="Luo Q."/>
            <person name="Qu P."/>
            <person name="Chen Q."/>
        </authorList>
    </citation>
    <scope>NUCLEOTIDE SEQUENCE [LARGE SCALE GENOMIC DNA]</scope>
    <source>
        <strain evidence="7 8">MC-18</strain>
    </source>
</reference>
<keyword evidence="3 6" id="KW-0812">Transmembrane</keyword>
<dbReference type="GO" id="GO:0005886">
    <property type="term" value="C:plasma membrane"/>
    <property type="evidence" value="ECO:0007669"/>
    <property type="project" value="UniProtKB-SubCell"/>
</dbReference>
<protein>
    <submittedName>
        <fullName evidence="7">YihY/virulence factor BrkB family protein</fullName>
    </submittedName>
</protein>
<evidence type="ECO:0000256" key="1">
    <source>
        <dbReference type="ARBA" id="ARBA00004651"/>
    </source>
</evidence>
<feature type="transmembrane region" description="Helical" evidence="6">
    <location>
        <begin position="232"/>
        <end position="252"/>
    </location>
</feature>
<evidence type="ECO:0000256" key="3">
    <source>
        <dbReference type="ARBA" id="ARBA00022692"/>
    </source>
</evidence>
<keyword evidence="4 6" id="KW-1133">Transmembrane helix</keyword>
<comment type="caution">
    <text evidence="7">The sequence shown here is derived from an EMBL/GenBank/DDBJ whole genome shotgun (WGS) entry which is preliminary data.</text>
</comment>
<dbReference type="Proteomes" id="UP001205920">
    <property type="component" value="Unassembled WGS sequence"/>
</dbReference>
<evidence type="ECO:0000313" key="8">
    <source>
        <dbReference type="Proteomes" id="UP001205920"/>
    </source>
</evidence>
<comment type="subcellular location">
    <subcellularLocation>
        <location evidence="1">Cell membrane</location>
        <topology evidence="1">Multi-pass membrane protein</topology>
    </subcellularLocation>
</comment>
<dbReference type="EMBL" id="JAEUWV010000003">
    <property type="protein sequence ID" value="MCO6394173.1"/>
    <property type="molecule type" value="Genomic_DNA"/>
</dbReference>